<reference evidence="2" key="1">
    <citation type="submission" date="2022-12" db="EMBL/GenBank/DDBJ databases">
        <title>Reference genome sequencing for broad-spectrum identification of bacterial and archaeal isolates by mass spectrometry.</title>
        <authorList>
            <person name="Sekiguchi Y."/>
            <person name="Tourlousse D.M."/>
        </authorList>
    </citation>
    <scope>NUCLEOTIDE SEQUENCE</scope>
    <source>
        <strain evidence="2">LLR39Z86</strain>
    </source>
</reference>
<organism evidence="2 3">
    <name type="scientific">Glycomyces algeriensis</name>
    <dbReference type="NCBI Taxonomy" id="256037"/>
    <lineage>
        <taxon>Bacteria</taxon>
        <taxon>Bacillati</taxon>
        <taxon>Actinomycetota</taxon>
        <taxon>Actinomycetes</taxon>
        <taxon>Glycomycetales</taxon>
        <taxon>Glycomycetaceae</taxon>
        <taxon>Glycomyces</taxon>
    </lineage>
</organism>
<proteinExistence type="predicted"/>
<dbReference type="EMBL" id="BSDT01000001">
    <property type="protein sequence ID" value="GLI44079.1"/>
    <property type="molecule type" value="Genomic_DNA"/>
</dbReference>
<dbReference type="Pfam" id="PF07883">
    <property type="entry name" value="Cupin_2"/>
    <property type="match status" value="1"/>
</dbReference>
<dbReference type="Proteomes" id="UP001144313">
    <property type="component" value="Unassembled WGS sequence"/>
</dbReference>
<dbReference type="AlphaFoldDB" id="A0A9W6GC66"/>
<dbReference type="InterPro" id="IPR011051">
    <property type="entry name" value="RmlC_Cupin_sf"/>
</dbReference>
<dbReference type="RefSeq" id="WP_270114777.1">
    <property type="nucleotide sequence ID" value="NZ_BAAAOL010000007.1"/>
</dbReference>
<comment type="caution">
    <text evidence="2">The sequence shown here is derived from an EMBL/GenBank/DDBJ whole genome shotgun (WGS) entry which is preliminary data.</text>
</comment>
<dbReference type="InterPro" id="IPR014710">
    <property type="entry name" value="RmlC-like_jellyroll"/>
</dbReference>
<dbReference type="InterPro" id="IPR013096">
    <property type="entry name" value="Cupin_2"/>
</dbReference>
<gene>
    <name evidence="2" type="ORF">GALLR39Z86_39290</name>
</gene>
<keyword evidence="3" id="KW-1185">Reference proteome</keyword>
<feature type="domain" description="Cupin type-2" evidence="1">
    <location>
        <begin position="28"/>
        <end position="91"/>
    </location>
</feature>
<sequence>MTESSFPGGTSLSHLDVYEGAAPDGVCGGSPHMHLVSTEAYVVAEGHGALQTIDGDGFRETELAAGSVVWFTPGTIHRAVNRGGLKVVVLMSNAGLPEAGDAVMTFPAAIVADPAAYAKASSLGDSYGRSERAAARRDLAVAGFETLRDALLAGDRGPLEAFRAAAGALVRDRAAAWGRLVRERPLAQAEQSIALTEAVARGDIAHLAEARVQQAMPSTGERGFGMCGRLRTYDVTDYKEILQ</sequence>
<evidence type="ECO:0000313" key="2">
    <source>
        <dbReference type="EMBL" id="GLI44079.1"/>
    </source>
</evidence>
<evidence type="ECO:0000259" key="1">
    <source>
        <dbReference type="Pfam" id="PF07883"/>
    </source>
</evidence>
<dbReference type="Gene3D" id="2.60.120.10">
    <property type="entry name" value="Jelly Rolls"/>
    <property type="match status" value="1"/>
</dbReference>
<evidence type="ECO:0000313" key="3">
    <source>
        <dbReference type="Proteomes" id="UP001144313"/>
    </source>
</evidence>
<protein>
    <recommendedName>
        <fullName evidence="1">Cupin type-2 domain-containing protein</fullName>
    </recommendedName>
</protein>
<accession>A0A9W6GC66</accession>
<dbReference type="SUPFAM" id="SSF51182">
    <property type="entry name" value="RmlC-like cupins"/>
    <property type="match status" value="1"/>
</dbReference>
<name>A0A9W6GC66_9ACTN</name>